<protein>
    <submittedName>
        <fullName evidence="2">Uncharacterized protein</fullName>
    </submittedName>
</protein>
<organism evidence="2">
    <name type="scientific">uncultured Woeseiaceae bacterium</name>
    <dbReference type="NCBI Taxonomy" id="1983305"/>
    <lineage>
        <taxon>Bacteria</taxon>
        <taxon>Pseudomonadati</taxon>
        <taxon>Pseudomonadota</taxon>
        <taxon>Gammaproteobacteria</taxon>
        <taxon>Woeseiales</taxon>
        <taxon>Woeseiaceae</taxon>
        <taxon>environmental samples</taxon>
    </lineage>
</organism>
<evidence type="ECO:0000256" key="1">
    <source>
        <dbReference type="SAM" id="Phobius"/>
    </source>
</evidence>
<keyword evidence="1" id="KW-0812">Transmembrane</keyword>
<sequence length="91" mass="10155">MVKADIGNHGPGIAYRNRYLDKASRYIRGSIVTFAFSITVLRVSYPVWMIQADLNYDVNLPFDLVRRKHAYASVSVLSIAFAPVCPGSIYG</sequence>
<dbReference type="AlphaFoldDB" id="A0A7D9D2J8"/>
<accession>A0A7D9D2J8</accession>
<keyword evidence="1" id="KW-0472">Membrane</keyword>
<gene>
    <name evidence="2" type="ORF">JTBM06_V1_560003</name>
</gene>
<evidence type="ECO:0000313" key="2">
    <source>
        <dbReference type="EMBL" id="VUX56301.1"/>
    </source>
</evidence>
<dbReference type="EMBL" id="LR633967">
    <property type="protein sequence ID" value="VUX56301.1"/>
    <property type="molecule type" value="Genomic_DNA"/>
</dbReference>
<reference evidence="2" key="1">
    <citation type="submission" date="2019-07" db="EMBL/GenBank/DDBJ databases">
        <authorList>
            <person name="Weber M."/>
            <person name="Kostadinov I."/>
            <person name="Kostadinov D I."/>
        </authorList>
    </citation>
    <scope>NUCLEOTIDE SEQUENCE</scope>
    <source>
        <strain evidence="2">Gfbio:sag-sample-m06:053724c1-46a9-4a36-b237-ea2bf867836b</strain>
    </source>
</reference>
<name>A0A7D9D2J8_9GAMM</name>
<feature type="transmembrane region" description="Helical" evidence="1">
    <location>
        <begin position="70"/>
        <end position="90"/>
    </location>
</feature>
<feature type="transmembrane region" description="Helical" evidence="1">
    <location>
        <begin position="26"/>
        <end position="50"/>
    </location>
</feature>
<keyword evidence="1" id="KW-1133">Transmembrane helix</keyword>
<proteinExistence type="predicted"/>